<feature type="non-terminal residue" evidence="4">
    <location>
        <position position="1"/>
    </location>
</feature>
<reference evidence="4" key="1">
    <citation type="journal article" date="2015" name="Nature">
        <title>Complex archaea that bridge the gap between prokaryotes and eukaryotes.</title>
        <authorList>
            <person name="Spang A."/>
            <person name="Saw J.H."/>
            <person name="Jorgensen S.L."/>
            <person name="Zaremba-Niedzwiedzka K."/>
            <person name="Martijn J."/>
            <person name="Lind A.E."/>
            <person name="van Eijk R."/>
            <person name="Schleper C."/>
            <person name="Guy L."/>
            <person name="Ettema T.J."/>
        </authorList>
    </citation>
    <scope>NUCLEOTIDE SEQUENCE</scope>
</reference>
<feature type="domain" description="Deacetylase sirtuin-type" evidence="3">
    <location>
        <begin position="1"/>
        <end position="216"/>
    </location>
</feature>
<name>A0A0F9EF70_9ZZZZ</name>
<dbReference type="PROSITE" id="PS50305">
    <property type="entry name" value="SIRTUIN"/>
    <property type="match status" value="1"/>
</dbReference>
<dbReference type="Pfam" id="PF02146">
    <property type="entry name" value="SIR2"/>
    <property type="match status" value="1"/>
</dbReference>
<keyword evidence="1" id="KW-0808">Transferase</keyword>
<dbReference type="InterPro" id="IPR050134">
    <property type="entry name" value="NAD-dep_sirtuin_deacylases"/>
</dbReference>
<comment type="caution">
    <text evidence="4">The sequence shown here is derived from an EMBL/GenBank/DDBJ whole genome shotgun (WGS) entry which is preliminary data.</text>
</comment>
<protein>
    <recommendedName>
        <fullName evidence="3">Deacetylase sirtuin-type domain-containing protein</fullName>
    </recommendedName>
</protein>
<dbReference type="InterPro" id="IPR026591">
    <property type="entry name" value="Sirtuin_cat_small_dom_sf"/>
</dbReference>
<dbReference type="PANTHER" id="PTHR11085">
    <property type="entry name" value="NAD-DEPENDENT PROTEIN DEACYLASE SIRTUIN-5, MITOCHONDRIAL-RELATED"/>
    <property type="match status" value="1"/>
</dbReference>
<dbReference type="Gene3D" id="3.40.50.1220">
    <property type="entry name" value="TPP-binding domain"/>
    <property type="match status" value="1"/>
</dbReference>
<evidence type="ECO:0000259" key="3">
    <source>
        <dbReference type="PROSITE" id="PS50305"/>
    </source>
</evidence>
<dbReference type="SUPFAM" id="SSF52467">
    <property type="entry name" value="DHS-like NAD/FAD-binding domain"/>
    <property type="match status" value="1"/>
</dbReference>
<evidence type="ECO:0000256" key="1">
    <source>
        <dbReference type="ARBA" id="ARBA00022679"/>
    </source>
</evidence>
<sequence>SDIPDYRSKGGIWDKFKPVYFDEFLSDEKKRFLYWQRKQELWESIRSAVPNKGHMFFKGLYDERKLIGLVTQNIDGLHEKSGLPKDIMVNLHGTNLEVICLTCGFILPSEEVLDDLDLEQGVPLCQKCGGLLKPNTISFGQSLREEDLDKARTLSLSCDLMIAVGSTLVVQPAASFPLIAKKNGALLVIISLSETPLDNDADYVFHQKMGDFLNRI</sequence>
<dbReference type="EMBL" id="LAZR01025222">
    <property type="protein sequence ID" value="KKL72604.1"/>
    <property type="molecule type" value="Genomic_DNA"/>
</dbReference>
<dbReference type="PANTHER" id="PTHR11085:SF4">
    <property type="entry name" value="NAD-DEPENDENT PROTEIN DEACYLASE"/>
    <property type="match status" value="1"/>
</dbReference>
<evidence type="ECO:0000313" key="4">
    <source>
        <dbReference type="EMBL" id="KKL72604.1"/>
    </source>
</evidence>
<evidence type="ECO:0000256" key="2">
    <source>
        <dbReference type="ARBA" id="ARBA00023027"/>
    </source>
</evidence>
<accession>A0A0F9EF70</accession>
<dbReference type="InterPro" id="IPR026590">
    <property type="entry name" value="Ssirtuin_cat_dom"/>
</dbReference>
<dbReference type="InterPro" id="IPR029035">
    <property type="entry name" value="DHS-like_NAD/FAD-binding_dom"/>
</dbReference>
<dbReference type="AlphaFoldDB" id="A0A0F9EF70"/>
<dbReference type="GO" id="GO:0017136">
    <property type="term" value="F:histone deacetylase activity, NAD-dependent"/>
    <property type="evidence" value="ECO:0007669"/>
    <property type="project" value="TreeGrafter"/>
</dbReference>
<gene>
    <name evidence="4" type="ORF">LCGC14_2083260</name>
</gene>
<proteinExistence type="predicted"/>
<dbReference type="Gene3D" id="3.30.1600.10">
    <property type="entry name" value="SIR2/SIRT2 'Small Domain"/>
    <property type="match status" value="1"/>
</dbReference>
<dbReference type="GO" id="GO:0070403">
    <property type="term" value="F:NAD+ binding"/>
    <property type="evidence" value="ECO:0007669"/>
    <property type="project" value="InterPro"/>
</dbReference>
<keyword evidence="2" id="KW-0520">NAD</keyword>
<dbReference type="InterPro" id="IPR003000">
    <property type="entry name" value="Sirtuin"/>
</dbReference>
<dbReference type="CDD" id="cd01407">
    <property type="entry name" value="SIR2-fam"/>
    <property type="match status" value="1"/>
</dbReference>
<organism evidence="4">
    <name type="scientific">marine sediment metagenome</name>
    <dbReference type="NCBI Taxonomy" id="412755"/>
    <lineage>
        <taxon>unclassified sequences</taxon>
        <taxon>metagenomes</taxon>
        <taxon>ecological metagenomes</taxon>
    </lineage>
</organism>